<protein>
    <recommendedName>
        <fullName evidence="4">SH3 domain-containing protein</fullName>
    </recommendedName>
</protein>
<gene>
    <name evidence="5" type="ORF">BCR42DRAFT_468381</name>
</gene>
<dbReference type="Gene3D" id="2.30.30.40">
    <property type="entry name" value="SH3 Domains"/>
    <property type="match status" value="1"/>
</dbReference>
<evidence type="ECO:0000313" key="6">
    <source>
        <dbReference type="Proteomes" id="UP000193560"/>
    </source>
</evidence>
<dbReference type="SMART" id="SM00326">
    <property type="entry name" value="SH3"/>
    <property type="match status" value="1"/>
</dbReference>
<feature type="compositionally biased region" description="Basic and acidic residues" evidence="3">
    <location>
        <begin position="689"/>
        <end position="704"/>
    </location>
</feature>
<feature type="region of interest" description="Disordered" evidence="3">
    <location>
        <begin position="43"/>
        <end position="70"/>
    </location>
</feature>
<evidence type="ECO:0000256" key="2">
    <source>
        <dbReference type="PROSITE-ProRule" id="PRU00192"/>
    </source>
</evidence>
<feature type="region of interest" description="Disordered" evidence="3">
    <location>
        <begin position="819"/>
        <end position="844"/>
    </location>
</feature>
<dbReference type="InterPro" id="IPR036028">
    <property type="entry name" value="SH3-like_dom_sf"/>
</dbReference>
<dbReference type="InterPro" id="IPR001452">
    <property type="entry name" value="SH3_domain"/>
</dbReference>
<feature type="region of interest" description="Disordered" evidence="3">
    <location>
        <begin position="662"/>
        <end position="715"/>
    </location>
</feature>
<dbReference type="GO" id="GO:0051286">
    <property type="term" value="C:cell tip"/>
    <property type="evidence" value="ECO:0007669"/>
    <property type="project" value="TreeGrafter"/>
</dbReference>
<feature type="compositionally biased region" description="Acidic residues" evidence="3">
    <location>
        <begin position="196"/>
        <end position="232"/>
    </location>
</feature>
<organism evidence="5 6">
    <name type="scientific">Absidia repens</name>
    <dbReference type="NCBI Taxonomy" id="90262"/>
    <lineage>
        <taxon>Eukaryota</taxon>
        <taxon>Fungi</taxon>
        <taxon>Fungi incertae sedis</taxon>
        <taxon>Mucoromycota</taxon>
        <taxon>Mucoromycotina</taxon>
        <taxon>Mucoromycetes</taxon>
        <taxon>Mucorales</taxon>
        <taxon>Cunninghamellaceae</taxon>
        <taxon>Absidia</taxon>
    </lineage>
</organism>
<feature type="region of interest" description="Disordered" evidence="3">
    <location>
        <begin position="919"/>
        <end position="962"/>
    </location>
</feature>
<evidence type="ECO:0000313" key="5">
    <source>
        <dbReference type="EMBL" id="ORZ24100.1"/>
    </source>
</evidence>
<reference evidence="5 6" key="1">
    <citation type="submission" date="2016-07" db="EMBL/GenBank/DDBJ databases">
        <title>Pervasive Adenine N6-methylation of Active Genes in Fungi.</title>
        <authorList>
            <consortium name="DOE Joint Genome Institute"/>
            <person name="Mondo S.J."/>
            <person name="Dannebaum R.O."/>
            <person name="Kuo R.C."/>
            <person name="Labutti K."/>
            <person name="Haridas S."/>
            <person name="Kuo A."/>
            <person name="Salamov A."/>
            <person name="Ahrendt S.R."/>
            <person name="Lipzen A."/>
            <person name="Sullivan W."/>
            <person name="Andreopoulos W.B."/>
            <person name="Clum A."/>
            <person name="Lindquist E."/>
            <person name="Daum C."/>
            <person name="Ramamoorthy G.K."/>
            <person name="Gryganskyi A."/>
            <person name="Culley D."/>
            <person name="Magnuson J.K."/>
            <person name="James T.Y."/>
            <person name="O'Malley M.A."/>
            <person name="Stajich J.E."/>
            <person name="Spatafora J.W."/>
            <person name="Visel A."/>
            <person name="Grigoriev I.V."/>
        </authorList>
    </citation>
    <scope>NUCLEOTIDE SEQUENCE [LARGE SCALE GENOMIC DNA]</scope>
    <source>
        <strain evidence="5 6">NRRL 1336</strain>
    </source>
</reference>
<dbReference type="OrthoDB" id="196165at2759"/>
<evidence type="ECO:0000256" key="3">
    <source>
        <dbReference type="SAM" id="MobiDB-lite"/>
    </source>
</evidence>
<dbReference type="PROSITE" id="PS50002">
    <property type="entry name" value="SH3"/>
    <property type="match status" value="1"/>
</dbReference>
<feature type="region of interest" description="Disordered" evidence="3">
    <location>
        <begin position="398"/>
        <end position="425"/>
    </location>
</feature>
<proteinExistence type="predicted"/>
<comment type="caution">
    <text evidence="5">The sequence shown here is derived from an EMBL/GenBank/DDBJ whole genome shotgun (WGS) entry which is preliminary data.</text>
</comment>
<feature type="compositionally biased region" description="Polar residues" evidence="3">
    <location>
        <begin position="233"/>
        <end position="250"/>
    </location>
</feature>
<dbReference type="EMBL" id="MCGE01000002">
    <property type="protein sequence ID" value="ORZ24100.1"/>
    <property type="molecule type" value="Genomic_DNA"/>
</dbReference>
<feature type="compositionally biased region" description="Polar residues" evidence="3">
    <location>
        <begin position="677"/>
        <end position="686"/>
    </location>
</feature>
<dbReference type="SUPFAM" id="SSF50044">
    <property type="entry name" value="SH3-domain"/>
    <property type="match status" value="1"/>
</dbReference>
<dbReference type="GO" id="GO:0030950">
    <property type="term" value="P:establishment or maintenance of actin cytoskeleton polarity"/>
    <property type="evidence" value="ECO:0007669"/>
    <property type="project" value="TreeGrafter"/>
</dbReference>
<dbReference type="Proteomes" id="UP000193560">
    <property type="component" value="Unassembled WGS sequence"/>
</dbReference>
<feature type="compositionally biased region" description="Low complexity" evidence="3">
    <location>
        <begin position="1051"/>
        <end position="1060"/>
    </location>
</feature>
<accession>A0A1X2IXT4</accession>
<feature type="domain" description="SH3" evidence="4">
    <location>
        <begin position="75"/>
        <end position="136"/>
    </location>
</feature>
<dbReference type="STRING" id="90262.A0A1X2IXT4"/>
<keyword evidence="6" id="KW-1185">Reference proteome</keyword>
<feature type="region of interest" description="Disordered" evidence="3">
    <location>
        <begin position="196"/>
        <end position="254"/>
    </location>
</feature>
<feature type="compositionally biased region" description="Low complexity" evidence="3">
    <location>
        <begin position="746"/>
        <end position="779"/>
    </location>
</feature>
<dbReference type="GO" id="GO:0015630">
    <property type="term" value="C:microtubule cytoskeleton"/>
    <property type="evidence" value="ECO:0007669"/>
    <property type="project" value="TreeGrafter"/>
</dbReference>
<dbReference type="PANTHER" id="PTHR47775:SF1">
    <property type="entry name" value="BUD SITE SELECTION PROTEIN 14"/>
    <property type="match status" value="1"/>
</dbReference>
<sequence length="1110" mass="123410">MALALNIPLQQQERPASMLSENEPLSIRSNNIYDIMSPSLIESNQEDDEDDDMNLGIEDGSSSMSSSPSIPDENINFDLVYALHTFTATVEGQASVVKGDALILMEDTNIYWWLVEVLKTQEIGYIPAENIETPYERLARLNKHRNVDITTPFPEDNLSAEYTIFSNTAKKVTIADDDCLEDITFFEVESDLELEDDDDLSVEIDGDDDDDDDDDNHTQDTELDMVLSEDELQQTISPKESSTNNPPSNSDECKALSTIEQQQKPSRTQQQQRPQRYLTPAHFKNDMSSQYLSGEGSSLKRHFAETHNLRVFGGNIGHGPLFHTFNILATTTTEHLLKDVTQRFKLTGMEPEDQGTTVEYYITVQGTDGDEYILAPQDKPCSIFKTLTASLTTPMPTVSQNVCRKPQEGNGGMQRKRSNSFGNQEQTSFEEDSVIRFYVHRRIKQTHHERQGVIYIKVSLYPDEYVSASDQNLASGIQSTFFKNNNNNNNNKKKTVSTTTTATVKTEIDRIDKILTVSYDTLVGTVINTALEKFHIPDAVPADNLQPNQSIDAALRQHFQKASPTIKYAMSIRNGNGQDCMADVLHEQRQISNHISSSDYLFILRRCHPVKQNPSSFRFSSLSRKNRKAIQASSIGSSIGNMITGGGASSGARRPSILDMLTDYSPVPSAEDRRPNYRNSNPQVASPESIDRRRTNHSKSDQQDRSSSLDVLASGSTSLKQQLKRLVTWGSTSSSKLKNVHDLTISTSPSSTSSFKSSKSSTHSPSQLQQQQMLPTPTTFVPATGSRHSLETQKDGCVGTKPTSMVTRVAVKSQYIRPQNENGVPTDGMRHYTTPSLDPSPKTYLDSQVSEASLSTMTSSCANSSGVLTSKHSPPEIHQHNVDEVINASCSSDDDDDEPKTLEDHDTTMKAIMAGLNTSVQGPHTGCHEIGQSSATNEVGTPEGKSNDPISTTAAASHHHHQQDRLVDSDLFFLVTQGVDFLKTKEGTKWEEDEDKNGYQYHPWNWSPQLMDSSDTITLDTTTQGRHHCSQLSGNETRQENPPDPIVMDKSLTSPPLSPLPTVTQLKKLHITNQEKKEKPNLTLPSIITPKESPVNDEELQWIVNSHILF</sequence>
<feature type="compositionally biased region" description="Polar residues" evidence="3">
    <location>
        <begin position="705"/>
        <end position="715"/>
    </location>
</feature>
<feature type="region of interest" description="Disordered" evidence="3">
    <location>
        <begin position="856"/>
        <end position="875"/>
    </location>
</feature>
<dbReference type="AlphaFoldDB" id="A0A1X2IXT4"/>
<dbReference type="Pfam" id="PF00018">
    <property type="entry name" value="SH3_1"/>
    <property type="match status" value="1"/>
</dbReference>
<feature type="region of interest" description="Disordered" evidence="3">
    <location>
        <begin position="1022"/>
        <end position="1060"/>
    </location>
</feature>
<feature type="compositionally biased region" description="Polar residues" evidence="3">
    <location>
        <begin position="856"/>
        <end position="872"/>
    </location>
</feature>
<dbReference type="InterPro" id="IPR053039">
    <property type="entry name" value="Polarity_Bud-Selection_Reg"/>
</dbReference>
<feature type="compositionally biased region" description="Acidic residues" evidence="3">
    <location>
        <begin position="44"/>
        <end position="53"/>
    </location>
</feature>
<dbReference type="PANTHER" id="PTHR47775">
    <property type="entry name" value="BUD SITE SELECTION PROTEIN 14"/>
    <property type="match status" value="1"/>
</dbReference>
<name>A0A1X2IXT4_9FUNG</name>
<dbReference type="GO" id="GO:0008104">
    <property type="term" value="P:intracellular protein localization"/>
    <property type="evidence" value="ECO:0007669"/>
    <property type="project" value="TreeGrafter"/>
</dbReference>
<evidence type="ECO:0000256" key="1">
    <source>
        <dbReference type="ARBA" id="ARBA00022443"/>
    </source>
</evidence>
<keyword evidence="1 2" id="KW-0728">SH3 domain</keyword>
<feature type="region of interest" description="Disordered" evidence="3">
    <location>
        <begin position="745"/>
        <end position="801"/>
    </location>
</feature>
<evidence type="ECO:0000259" key="4">
    <source>
        <dbReference type="PROSITE" id="PS50002"/>
    </source>
</evidence>